<sequence>MDSKRVTEAALERYKYSYKKQTKKVRPTKKSSSETKCSDTKAKKSNFEKDSQLEPPEAAEANKVMALSSPRRSPSYTQAMCQLENGCLAKNETKTGCNQKSNSLNFRKKGEYKIDEESPDGITSCLSALIHQTKTTLGAIRETNLDRKRSSSVGSIVRNRIQSSVVGGSDMDVRVGARLARSSSCQLEKEGKNNGISSSDVGKGSKDAAKGSKSASSSASGTPSKSQQATSVKQALLSTTQKVHSTDSSTPRSGFQPPKDMGGGTSSSGGQEKESKSGSLRSEKNKKESEKTLRKEGERLKKDGEKSKSENEKGKKDVDYDMRATNHIAALFEMEREVCTVCKEKMVQKEELCCGHSLCKRCYREITKRKPICPICGTVYAPLTGDQPKNGKMSVTLEHKLKLPGYETANGTIVINYTIPDGIQEVRFINLLSITFLLVSMYDH</sequence>
<dbReference type="Gene3D" id="3.30.390.130">
    <property type="match status" value="1"/>
</dbReference>
<dbReference type="InterPro" id="IPR001841">
    <property type="entry name" value="Znf_RING"/>
</dbReference>
<evidence type="ECO:0000313" key="12">
    <source>
        <dbReference type="EMBL" id="CAE1276730.1"/>
    </source>
</evidence>
<comment type="catalytic activity">
    <reaction evidence="1 9">
        <text>S-ubiquitinyl-[E2 ubiquitin-conjugating enzyme]-L-cysteine + [acceptor protein]-L-lysine = [E2 ubiquitin-conjugating enzyme]-L-cysteine + N(6)-ubiquitinyl-[acceptor protein]-L-lysine.</text>
        <dbReference type="EC" id="2.3.2.27"/>
    </reaction>
</comment>
<evidence type="ECO:0000256" key="7">
    <source>
        <dbReference type="ARBA" id="ARBA00022833"/>
    </source>
</evidence>
<evidence type="ECO:0000256" key="5">
    <source>
        <dbReference type="ARBA" id="ARBA00022723"/>
    </source>
</evidence>
<dbReference type="InterPro" id="IPR018957">
    <property type="entry name" value="Znf_C3HC4_RING-type"/>
</dbReference>
<comment type="subcellular location">
    <subcellularLocation>
        <location evidence="9">Cytoplasm</location>
    </subcellularLocation>
</comment>
<dbReference type="InterPro" id="IPR017907">
    <property type="entry name" value="Znf_RING_CS"/>
</dbReference>
<evidence type="ECO:0000256" key="2">
    <source>
        <dbReference type="ARBA" id="ARBA00004906"/>
    </source>
</evidence>
<dbReference type="InterPro" id="IPR039396">
    <property type="entry name" value="Deltex_C"/>
</dbReference>
<evidence type="ECO:0000259" key="11">
    <source>
        <dbReference type="PROSITE" id="PS50089"/>
    </source>
</evidence>
<dbReference type="GO" id="GO:0007219">
    <property type="term" value="P:Notch signaling pathway"/>
    <property type="evidence" value="ECO:0007669"/>
    <property type="project" value="InterPro"/>
</dbReference>
<gene>
    <name evidence="12" type="ORF">SPHA_40200</name>
</gene>
<dbReference type="EMBL" id="CAHIKZ030001897">
    <property type="protein sequence ID" value="CAE1276730.1"/>
    <property type="molecule type" value="Genomic_DNA"/>
</dbReference>
<evidence type="ECO:0000256" key="3">
    <source>
        <dbReference type="ARBA" id="ARBA00009413"/>
    </source>
</evidence>
<dbReference type="OrthoDB" id="527344at2759"/>
<evidence type="ECO:0000256" key="10">
    <source>
        <dbReference type="SAM" id="MobiDB-lite"/>
    </source>
</evidence>
<name>A0A812CSG4_ACAPH</name>
<keyword evidence="13" id="KW-1185">Reference proteome</keyword>
<dbReference type="GO" id="GO:0016567">
    <property type="term" value="P:protein ubiquitination"/>
    <property type="evidence" value="ECO:0007669"/>
    <property type="project" value="UniProtKB-UniRule"/>
</dbReference>
<dbReference type="InterPro" id="IPR039399">
    <property type="entry name" value="Deltex_C_sf"/>
</dbReference>
<feature type="compositionally biased region" description="Basic and acidic residues" evidence="10">
    <location>
        <begin position="31"/>
        <end position="52"/>
    </location>
</feature>
<dbReference type="Proteomes" id="UP000597762">
    <property type="component" value="Unassembled WGS sequence"/>
</dbReference>
<feature type="region of interest" description="Disordered" evidence="10">
    <location>
        <begin position="185"/>
        <end position="318"/>
    </location>
</feature>
<evidence type="ECO:0000256" key="6">
    <source>
        <dbReference type="ARBA" id="ARBA00022771"/>
    </source>
</evidence>
<dbReference type="PANTHER" id="PTHR12622">
    <property type="entry name" value="DELTEX-RELATED"/>
    <property type="match status" value="1"/>
</dbReference>
<proteinExistence type="inferred from homology"/>
<comment type="similarity">
    <text evidence="3 9">Belongs to the Deltex family.</text>
</comment>
<keyword evidence="4 9" id="KW-0808">Transferase</keyword>
<dbReference type="GO" id="GO:0061630">
    <property type="term" value="F:ubiquitin protein ligase activity"/>
    <property type="evidence" value="ECO:0007669"/>
    <property type="project" value="UniProtKB-UniRule"/>
</dbReference>
<dbReference type="PROSITE" id="PS50089">
    <property type="entry name" value="ZF_RING_2"/>
    <property type="match status" value="1"/>
</dbReference>
<dbReference type="Pfam" id="PF18102">
    <property type="entry name" value="DTC"/>
    <property type="match status" value="1"/>
</dbReference>
<dbReference type="PROSITE" id="PS00518">
    <property type="entry name" value="ZF_RING_1"/>
    <property type="match status" value="1"/>
</dbReference>
<keyword evidence="6 8" id="KW-0863">Zinc-finger</keyword>
<keyword evidence="5 9" id="KW-0479">Metal-binding</keyword>
<protein>
    <recommendedName>
        <fullName evidence="9">E3 ubiquitin-protein ligase</fullName>
        <ecNumber evidence="9">2.3.2.27</ecNumber>
    </recommendedName>
</protein>
<evidence type="ECO:0000256" key="8">
    <source>
        <dbReference type="PROSITE-ProRule" id="PRU00175"/>
    </source>
</evidence>
<comment type="caution">
    <text evidence="12">The sequence shown here is derived from an EMBL/GenBank/DDBJ whole genome shotgun (WGS) entry which is preliminary data.</text>
</comment>
<dbReference type="InterPro" id="IPR013083">
    <property type="entry name" value="Znf_RING/FYVE/PHD"/>
</dbReference>
<feature type="compositionally biased region" description="Basic and acidic residues" evidence="10">
    <location>
        <begin position="271"/>
        <end position="318"/>
    </location>
</feature>
<dbReference type="GO" id="GO:0005737">
    <property type="term" value="C:cytoplasm"/>
    <property type="evidence" value="ECO:0007669"/>
    <property type="project" value="UniProtKB-SubCell"/>
</dbReference>
<feature type="compositionally biased region" description="Basic residues" evidence="10">
    <location>
        <begin position="19"/>
        <end position="29"/>
    </location>
</feature>
<dbReference type="Gene3D" id="3.30.40.10">
    <property type="entry name" value="Zinc/RING finger domain, C3HC4 (zinc finger)"/>
    <property type="match status" value="1"/>
</dbReference>
<dbReference type="GO" id="GO:0008270">
    <property type="term" value="F:zinc ion binding"/>
    <property type="evidence" value="ECO:0007669"/>
    <property type="project" value="UniProtKB-KW"/>
</dbReference>
<dbReference type="SMART" id="SM00184">
    <property type="entry name" value="RING"/>
    <property type="match status" value="1"/>
</dbReference>
<evidence type="ECO:0000256" key="4">
    <source>
        <dbReference type="ARBA" id="ARBA00022679"/>
    </source>
</evidence>
<evidence type="ECO:0000256" key="1">
    <source>
        <dbReference type="ARBA" id="ARBA00000900"/>
    </source>
</evidence>
<accession>A0A812CSG4</accession>
<dbReference type="AlphaFoldDB" id="A0A812CSG4"/>
<keyword evidence="9" id="KW-0963">Cytoplasm</keyword>
<dbReference type="SUPFAM" id="SSF57850">
    <property type="entry name" value="RING/U-box"/>
    <property type="match status" value="1"/>
</dbReference>
<dbReference type="Pfam" id="PF00097">
    <property type="entry name" value="zf-C3HC4"/>
    <property type="match status" value="1"/>
</dbReference>
<comment type="pathway">
    <text evidence="2 9">Protein modification; protein ubiquitination.</text>
</comment>
<dbReference type="UniPathway" id="UPA00143"/>
<feature type="compositionally biased region" description="Polar residues" evidence="10">
    <location>
        <begin position="227"/>
        <end position="253"/>
    </location>
</feature>
<keyword evidence="7 9" id="KW-0862">Zinc</keyword>
<keyword evidence="12" id="KW-0012">Acyltransferase</keyword>
<evidence type="ECO:0000313" key="13">
    <source>
        <dbReference type="Proteomes" id="UP000597762"/>
    </source>
</evidence>
<evidence type="ECO:0000256" key="9">
    <source>
        <dbReference type="RuleBase" id="RU367105"/>
    </source>
</evidence>
<reference evidence="12" key="1">
    <citation type="submission" date="2021-01" db="EMBL/GenBank/DDBJ databases">
        <authorList>
            <person name="Li R."/>
            <person name="Bekaert M."/>
        </authorList>
    </citation>
    <scope>NUCLEOTIDE SEQUENCE</scope>
    <source>
        <strain evidence="12">Farmed</strain>
    </source>
</reference>
<feature type="domain" description="RING-type" evidence="11">
    <location>
        <begin position="339"/>
        <end position="376"/>
    </location>
</feature>
<organism evidence="12 13">
    <name type="scientific">Acanthosepion pharaonis</name>
    <name type="common">Pharaoh cuttlefish</name>
    <name type="synonym">Sepia pharaonis</name>
    <dbReference type="NCBI Taxonomy" id="158019"/>
    <lineage>
        <taxon>Eukaryota</taxon>
        <taxon>Metazoa</taxon>
        <taxon>Spiralia</taxon>
        <taxon>Lophotrochozoa</taxon>
        <taxon>Mollusca</taxon>
        <taxon>Cephalopoda</taxon>
        <taxon>Coleoidea</taxon>
        <taxon>Decapodiformes</taxon>
        <taxon>Sepiida</taxon>
        <taxon>Sepiina</taxon>
        <taxon>Sepiidae</taxon>
        <taxon>Acanthosepion</taxon>
    </lineage>
</organism>
<dbReference type="InterPro" id="IPR039398">
    <property type="entry name" value="Deltex_fam"/>
</dbReference>
<dbReference type="EC" id="2.3.2.27" evidence="9"/>
<feature type="region of interest" description="Disordered" evidence="10">
    <location>
        <begin position="19"/>
        <end position="71"/>
    </location>
</feature>
<feature type="compositionally biased region" description="Low complexity" evidence="10">
    <location>
        <begin position="211"/>
        <end position="226"/>
    </location>
</feature>